<keyword evidence="2" id="KW-1133">Transmembrane helix</keyword>
<dbReference type="InParanoid" id="A0A165G7Y6"/>
<dbReference type="FunCoup" id="A0A165G7Y6">
    <property type="interactions" value="176"/>
</dbReference>
<sequence>TPTTTPALRLRPRFLTDGPAPKSSAGKQHLSTHASSPAADPIAKETTLTGRLKALIKTYGWYALGVYTIIGFIDFGIAFGAIQVLGKEKVADATHWVKDKTIAVIGDWWPNKAHNEQVEHAVEVVTGAQSGEAATTADRTGLWASVVLAYAVHKTLFLPFRVGITAGVTPSLVKWLQSRGWAGVAGTKRAA</sequence>
<dbReference type="Pfam" id="PF06916">
    <property type="entry name" value="FAM210A-B_dom"/>
    <property type="match status" value="1"/>
</dbReference>
<dbReference type="PANTHER" id="PTHR21377:SF0">
    <property type="entry name" value="PROTEIN FAM210B, MITOCHONDRIAL"/>
    <property type="match status" value="1"/>
</dbReference>
<protein>
    <recommendedName>
        <fullName evidence="3">DUF1279 domain-containing protein</fullName>
    </recommendedName>
</protein>
<dbReference type="GO" id="GO:0005739">
    <property type="term" value="C:mitochondrion"/>
    <property type="evidence" value="ECO:0007669"/>
    <property type="project" value="TreeGrafter"/>
</dbReference>
<keyword evidence="5" id="KW-1185">Reference proteome</keyword>
<organism evidence="4 5">
    <name type="scientific">Calocera cornea HHB12733</name>
    <dbReference type="NCBI Taxonomy" id="1353952"/>
    <lineage>
        <taxon>Eukaryota</taxon>
        <taxon>Fungi</taxon>
        <taxon>Dikarya</taxon>
        <taxon>Basidiomycota</taxon>
        <taxon>Agaricomycotina</taxon>
        <taxon>Dacrymycetes</taxon>
        <taxon>Dacrymycetales</taxon>
        <taxon>Dacrymycetaceae</taxon>
        <taxon>Calocera</taxon>
    </lineage>
</organism>
<dbReference type="AlphaFoldDB" id="A0A165G7Y6"/>
<reference evidence="4 5" key="1">
    <citation type="journal article" date="2016" name="Mol. Biol. Evol.">
        <title>Comparative Genomics of Early-Diverging Mushroom-Forming Fungi Provides Insights into the Origins of Lignocellulose Decay Capabilities.</title>
        <authorList>
            <person name="Nagy L.G."/>
            <person name="Riley R."/>
            <person name="Tritt A."/>
            <person name="Adam C."/>
            <person name="Daum C."/>
            <person name="Floudas D."/>
            <person name="Sun H."/>
            <person name="Yadav J.S."/>
            <person name="Pangilinan J."/>
            <person name="Larsson K.H."/>
            <person name="Matsuura K."/>
            <person name="Barry K."/>
            <person name="Labutti K."/>
            <person name="Kuo R."/>
            <person name="Ohm R.A."/>
            <person name="Bhattacharya S.S."/>
            <person name="Shirouzu T."/>
            <person name="Yoshinaga Y."/>
            <person name="Martin F.M."/>
            <person name="Grigoriev I.V."/>
            <person name="Hibbett D.S."/>
        </authorList>
    </citation>
    <scope>NUCLEOTIDE SEQUENCE [LARGE SCALE GENOMIC DNA]</scope>
    <source>
        <strain evidence="4 5">HHB12733</strain>
    </source>
</reference>
<dbReference type="PANTHER" id="PTHR21377">
    <property type="entry name" value="PROTEIN FAM210B, MITOCHONDRIAL"/>
    <property type="match status" value="1"/>
</dbReference>
<feature type="region of interest" description="Disordered" evidence="1">
    <location>
        <begin position="13"/>
        <end position="42"/>
    </location>
</feature>
<dbReference type="InterPro" id="IPR045866">
    <property type="entry name" value="FAM210A/B-like"/>
</dbReference>
<dbReference type="OrthoDB" id="426386at2759"/>
<dbReference type="Proteomes" id="UP000076842">
    <property type="component" value="Unassembled WGS sequence"/>
</dbReference>
<dbReference type="STRING" id="1353952.A0A165G7Y6"/>
<evidence type="ECO:0000256" key="1">
    <source>
        <dbReference type="SAM" id="MobiDB-lite"/>
    </source>
</evidence>
<dbReference type="EMBL" id="KV423959">
    <property type="protein sequence ID" value="KZT57710.1"/>
    <property type="molecule type" value="Genomic_DNA"/>
</dbReference>
<feature type="domain" description="DUF1279" evidence="3">
    <location>
        <begin position="51"/>
        <end position="170"/>
    </location>
</feature>
<feature type="transmembrane region" description="Helical" evidence="2">
    <location>
        <begin position="59"/>
        <end position="82"/>
    </location>
</feature>
<keyword evidence="2" id="KW-0812">Transmembrane</keyword>
<evidence type="ECO:0000256" key="2">
    <source>
        <dbReference type="SAM" id="Phobius"/>
    </source>
</evidence>
<feature type="non-terminal residue" evidence="4">
    <location>
        <position position="191"/>
    </location>
</feature>
<evidence type="ECO:0000313" key="5">
    <source>
        <dbReference type="Proteomes" id="UP000076842"/>
    </source>
</evidence>
<evidence type="ECO:0000313" key="4">
    <source>
        <dbReference type="EMBL" id="KZT57710.1"/>
    </source>
</evidence>
<feature type="non-terminal residue" evidence="4">
    <location>
        <position position="1"/>
    </location>
</feature>
<proteinExistence type="predicted"/>
<dbReference type="InterPro" id="IPR009688">
    <property type="entry name" value="FAM210A/B-like_dom"/>
</dbReference>
<evidence type="ECO:0000259" key="3">
    <source>
        <dbReference type="Pfam" id="PF06916"/>
    </source>
</evidence>
<gene>
    <name evidence="4" type="ORF">CALCODRAFT_407115</name>
</gene>
<accession>A0A165G7Y6</accession>
<name>A0A165G7Y6_9BASI</name>
<keyword evidence="2" id="KW-0472">Membrane</keyword>
<feature type="compositionally biased region" description="Polar residues" evidence="1">
    <location>
        <begin position="25"/>
        <end position="35"/>
    </location>
</feature>